<protein>
    <recommendedName>
        <fullName evidence="4">DUF1700 domain-containing protein</fullName>
    </recommendedName>
</protein>
<gene>
    <name evidence="2" type="ORF">HD599_002472</name>
</gene>
<keyword evidence="1" id="KW-0472">Membrane</keyword>
<comment type="caution">
    <text evidence="2">The sequence shown here is derived from an EMBL/GenBank/DDBJ whole genome shotgun (WGS) entry which is preliminary data.</text>
</comment>
<reference evidence="2 3" key="1">
    <citation type="submission" date="2020-08" db="EMBL/GenBank/DDBJ databases">
        <title>Sequencing the genomes of 1000 actinobacteria strains.</title>
        <authorList>
            <person name="Klenk H.-P."/>
        </authorList>
    </citation>
    <scope>NUCLEOTIDE SEQUENCE [LARGE SCALE GENOMIC DNA]</scope>
    <source>
        <strain evidence="2 3">DSM 105784</strain>
    </source>
</reference>
<dbReference type="EMBL" id="JACHMJ010000001">
    <property type="protein sequence ID" value="MBB5844149.1"/>
    <property type="molecule type" value="Genomic_DNA"/>
</dbReference>
<evidence type="ECO:0000313" key="3">
    <source>
        <dbReference type="Proteomes" id="UP000536685"/>
    </source>
</evidence>
<keyword evidence="3" id="KW-1185">Reference proteome</keyword>
<organism evidence="2 3">
    <name type="scientific">Conyzicola lurida</name>
    <dbReference type="NCBI Taxonomy" id="1172621"/>
    <lineage>
        <taxon>Bacteria</taxon>
        <taxon>Bacillati</taxon>
        <taxon>Actinomycetota</taxon>
        <taxon>Actinomycetes</taxon>
        <taxon>Micrococcales</taxon>
        <taxon>Microbacteriaceae</taxon>
        <taxon>Conyzicola</taxon>
    </lineage>
</organism>
<feature type="transmembrane region" description="Helical" evidence="1">
    <location>
        <begin position="120"/>
        <end position="138"/>
    </location>
</feature>
<accession>A0A841ARU7</accession>
<dbReference type="Pfam" id="PF22564">
    <property type="entry name" value="HAAS"/>
    <property type="match status" value="1"/>
</dbReference>
<feature type="transmembrane region" description="Helical" evidence="1">
    <location>
        <begin position="78"/>
        <end position="108"/>
    </location>
</feature>
<dbReference type="AlphaFoldDB" id="A0A841ARU7"/>
<name>A0A841ARU7_9MICO</name>
<evidence type="ECO:0008006" key="4">
    <source>
        <dbReference type="Google" id="ProtNLM"/>
    </source>
</evidence>
<dbReference type="Proteomes" id="UP000536685">
    <property type="component" value="Unassembled WGS sequence"/>
</dbReference>
<keyword evidence="1" id="KW-0812">Transmembrane</keyword>
<sequence>MNPVASNTATRYLERLRIALADAPADLRDDIVSGIREELVGLDDSAAETRIAELGDPAAIAAEALAGVPPRPAKRSSAYLAITVALLVVGGYVFPGIGWIAALVLVGVSSAWTPGEKKRAIWTSVAAAVVALALIFLLRGEETGILALILFFVVPFVTNLVVGVWLSLKWRAGAA</sequence>
<dbReference type="RefSeq" id="WP_184238029.1">
    <property type="nucleotide sequence ID" value="NZ_JACHMJ010000001.1"/>
</dbReference>
<feature type="transmembrane region" description="Helical" evidence="1">
    <location>
        <begin position="144"/>
        <end position="168"/>
    </location>
</feature>
<evidence type="ECO:0000256" key="1">
    <source>
        <dbReference type="SAM" id="Phobius"/>
    </source>
</evidence>
<proteinExistence type="predicted"/>
<keyword evidence="1" id="KW-1133">Transmembrane helix</keyword>
<evidence type="ECO:0000313" key="2">
    <source>
        <dbReference type="EMBL" id="MBB5844149.1"/>
    </source>
</evidence>